<dbReference type="PANTHER" id="PTHR30606:SF9">
    <property type="entry name" value="LIPID A BIOSYNTHESIS LAUROYLTRANSFERASE"/>
    <property type="match status" value="1"/>
</dbReference>
<keyword evidence="3" id="KW-0997">Cell inner membrane</keyword>
<evidence type="ECO:0000256" key="1">
    <source>
        <dbReference type="ARBA" id="ARBA00004533"/>
    </source>
</evidence>
<dbReference type="Pfam" id="PF03279">
    <property type="entry name" value="Lip_A_acyltrans"/>
    <property type="match status" value="1"/>
</dbReference>
<comment type="subcellular location">
    <subcellularLocation>
        <location evidence="1">Cell inner membrane</location>
    </subcellularLocation>
</comment>
<keyword evidence="5" id="KW-0472">Membrane</keyword>
<keyword evidence="6 7" id="KW-0012">Acyltransferase</keyword>
<keyword evidence="2" id="KW-1003">Cell membrane</keyword>
<evidence type="ECO:0000313" key="8">
    <source>
        <dbReference type="Proteomes" id="UP000781710"/>
    </source>
</evidence>
<reference evidence="7 8" key="1">
    <citation type="submission" date="2017-10" db="EMBL/GenBank/DDBJ databases">
        <title>Whole genome sequencing of members of genus Pseudoxanthomonas.</title>
        <authorList>
            <person name="Kumar S."/>
            <person name="Bansal K."/>
            <person name="Kaur A."/>
            <person name="Patil P."/>
            <person name="Sharma S."/>
            <person name="Patil P.B."/>
        </authorList>
    </citation>
    <scope>NUCLEOTIDE SEQUENCE [LARGE SCALE GENOMIC DNA]</scope>
    <source>
        <strain evidence="7 8">DSM 17109</strain>
    </source>
</reference>
<organism evidence="7 8">
    <name type="scientific">Pseudoxanthomonas japonensis</name>
    <dbReference type="NCBI Taxonomy" id="69284"/>
    <lineage>
        <taxon>Bacteria</taxon>
        <taxon>Pseudomonadati</taxon>
        <taxon>Pseudomonadota</taxon>
        <taxon>Gammaproteobacteria</taxon>
        <taxon>Lysobacterales</taxon>
        <taxon>Lysobacteraceae</taxon>
        <taxon>Pseudoxanthomonas</taxon>
    </lineage>
</organism>
<accession>A0ABQ6ZIS5</accession>
<name>A0ABQ6ZIS5_9GAMM</name>
<evidence type="ECO:0000256" key="4">
    <source>
        <dbReference type="ARBA" id="ARBA00022679"/>
    </source>
</evidence>
<dbReference type="GO" id="GO:0016746">
    <property type="term" value="F:acyltransferase activity"/>
    <property type="evidence" value="ECO:0007669"/>
    <property type="project" value="UniProtKB-KW"/>
</dbReference>
<comment type="caution">
    <text evidence="7">The sequence shown here is derived from an EMBL/GenBank/DDBJ whole genome shotgun (WGS) entry which is preliminary data.</text>
</comment>
<gene>
    <name evidence="7" type="ORF">CSC78_06725</name>
</gene>
<dbReference type="PANTHER" id="PTHR30606">
    <property type="entry name" value="LIPID A BIOSYNTHESIS LAUROYL ACYLTRANSFERASE"/>
    <property type="match status" value="1"/>
</dbReference>
<keyword evidence="8" id="KW-1185">Reference proteome</keyword>
<dbReference type="CDD" id="cd07984">
    <property type="entry name" value="LPLAT_LABLAT-like"/>
    <property type="match status" value="1"/>
</dbReference>
<proteinExistence type="predicted"/>
<dbReference type="InterPro" id="IPR004960">
    <property type="entry name" value="LipA_acyltrans"/>
</dbReference>
<evidence type="ECO:0000256" key="3">
    <source>
        <dbReference type="ARBA" id="ARBA00022519"/>
    </source>
</evidence>
<evidence type="ECO:0000313" key="7">
    <source>
        <dbReference type="EMBL" id="KAF1725970.1"/>
    </source>
</evidence>
<dbReference type="PIRSF" id="PIRSF026649">
    <property type="entry name" value="MsbB"/>
    <property type="match status" value="1"/>
</dbReference>
<protein>
    <submittedName>
        <fullName evidence="7">Lipid A biosynthesis acyltransferase</fullName>
    </submittedName>
</protein>
<evidence type="ECO:0000256" key="5">
    <source>
        <dbReference type="ARBA" id="ARBA00023136"/>
    </source>
</evidence>
<dbReference type="EMBL" id="PDWW01000006">
    <property type="protein sequence ID" value="KAF1725970.1"/>
    <property type="molecule type" value="Genomic_DNA"/>
</dbReference>
<evidence type="ECO:0000256" key="2">
    <source>
        <dbReference type="ARBA" id="ARBA00022475"/>
    </source>
</evidence>
<dbReference type="Proteomes" id="UP000781710">
    <property type="component" value="Unassembled WGS sequence"/>
</dbReference>
<sequence>MRAACWRAMTSERARGRRCWFVAPANLLASGIARLPQPWLLSLGSVATWLLWPLLAKRRRHAATNLSLCFPALDERARMRLLRDTVRATVTGVFELIRGWYAPARVLRGLADVQGLEHVRAAQAQGRGILLFGGHIPHSELCARLLGEALGERVSIVARRNNDPCIERWMDSARRRVFADVIAKKDVRGLLRTLSRGGIVAYSADQDFNYQNAFVPFFGVPAATLTATPDLARRGNAVVLPFWFHRDADGRYQLRVEPTWSGWPSGDPAQDAARYMAELETVVRQHPEQYLWVHRRFKTRPPGEPELYR</sequence>
<evidence type="ECO:0000256" key="6">
    <source>
        <dbReference type="ARBA" id="ARBA00023315"/>
    </source>
</evidence>
<keyword evidence="4" id="KW-0808">Transferase</keyword>